<dbReference type="InterPro" id="IPR009057">
    <property type="entry name" value="Homeodomain-like_sf"/>
</dbReference>
<dbReference type="InterPro" id="IPR036271">
    <property type="entry name" value="Tet_transcr_reg_TetR-rel_C_sf"/>
</dbReference>
<evidence type="ECO:0000259" key="5">
    <source>
        <dbReference type="PROSITE" id="PS50977"/>
    </source>
</evidence>
<feature type="DNA-binding region" description="H-T-H motif" evidence="4">
    <location>
        <begin position="38"/>
        <end position="57"/>
    </location>
</feature>
<keyword evidence="3" id="KW-0804">Transcription</keyword>
<dbReference type="InterPro" id="IPR050109">
    <property type="entry name" value="HTH-type_TetR-like_transc_reg"/>
</dbReference>
<dbReference type="Gene3D" id="1.10.10.60">
    <property type="entry name" value="Homeodomain-like"/>
    <property type="match status" value="1"/>
</dbReference>
<organism evidence="6 7">
    <name type="scientific">Conexibacter stalactiti</name>
    <dbReference type="NCBI Taxonomy" id="1940611"/>
    <lineage>
        <taxon>Bacteria</taxon>
        <taxon>Bacillati</taxon>
        <taxon>Actinomycetota</taxon>
        <taxon>Thermoleophilia</taxon>
        <taxon>Solirubrobacterales</taxon>
        <taxon>Conexibacteraceae</taxon>
        <taxon>Conexibacter</taxon>
    </lineage>
</organism>
<reference evidence="7" key="1">
    <citation type="submission" date="2023-07" db="EMBL/GenBank/DDBJ databases">
        <title>Conexibacter stalactiti sp. nov., isolated from stalactites in a lava cave and emended description of the genus Conexibacter.</title>
        <authorList>
            <person name="Lee S.D."/>
        </authorList>
    </citation>
    <scope>NUCLEOTIDE SEQUENCE [LARGE SCALE GENOMIC DNA]</scope>
    <source>
        <strain evidence="7">KCTC 39840</strain>
    </source>
</reference>
<dbReference type="SUPFAM" id="SSF48498">
    <property type="entry name" value="Tetracyclin repressor-like, C-terminal domain"/>
    <property type="match status" value="1"/>
</dbReference>
<evidence type="ECO:0000313" key="6">
    <source>
        <dbReference type="EMBL" id="MDW5595945.1"/>
    </source>
</evidence>
<name>A0ABU4HRL9_9ACTN</name>
<reference evidence="6 7" key="2">
    <citation type="submission" date="2023-10" db="EMBL/GenBank/DDBJ databases">
        <authorList>
            <person name="Han X.F."/>
        </authorList>
    </citation>
    <scope>NUCLEOTIDE SEQUENCE [LARGE SCALE GENOMIC DNA]</scope>
    <source>
        <strain evidence="6 7">KCTC 39840</strain>
    </source>
</reference>
<dbReference type="Pfam" id="PF00440">
    <property type="entry name" value="TetR_N"/>
    <property type="match status" value="1"/>
</dbReference>
<evidence type="ECO:0000256" key="3">
    <source>
        <dbReference type="ARBA" id="ARBA00023163"/>
    </source>
</evidence>
<sequence length="239" mass="25627">MSERPEPRRRGRPARLTQAEIVRAARELLEREGVAALTMRGVARAVGSTPMGLYHHVADKDELLLLLLEAEAAALKPPPLPDDPRARIVVIARFIRDVLDARPWVLEAITPGLRFGRASLPLVEQIIAGFVACGLEPDDAARAYRALWYLITGELNVRHAAGRANARGTRAGRPAEAEAEAASGFAVETMASLDADELPLLAGIGARWWEVADAYDAGDGLAALVDGLVARHGRQAGEG</sequence>
<dbReference type="RefSeq" id="WP_318598290.1">
    <property type="nucleotide sequence ID" value="NZ_JAWSTH010000043.1"/>
</dbReference>
<comment type="caution">
    <text evidence="6">The sequence shown here is derived from an EMBL/GenBank/DDBJ whole genome shotgun (WGS) entry which is preliminary data.</text>
</comment>
<dbReference type="PANTHER" id="PTHR30055">
    <property type="entry name" value="HTH-TYPE TRANSCRIPTIONAL REGULATOR RUTR"/>
    <property type="match status" value="1"/>
</dbReference>
<dbReference type="PROSITE" id="PS50977">
    <property type="entry name" value="HTH_TETR_2"/>
    <property type="match status" value="1"/>
</dbReference>
<dbReference type="PRINTS" id="PR00455">
    <property type="entry name" value="HTHTETR"/>
</dbReference>
<evidence type="ECO:0000256" key="2">
    <source>
        <dbReference type="ARBA" id="ARBA00023125"/>
    </source>
</evidence>
<dbReference type="PANTHER" id="PTHR30055:SF151">
    <property type="entry name" value="TRANSCRIPTIONAL REGULATORY PROTEIN"/>
    <property type="match status" value="1"/>
</dbReference>
<evidence type="ECO:0000256" key="4">
    <source>
        <dbReference type="PROSITE-ProRule" id="PRU00335"/>
    </source>
</evidence>
<dbReference type="InterPro" id="IPR004111">
    <property type="entry name" value="Repressor_TetR_C"/>
</dbReference>
<evidence type="ECO:0000313" key="7">
    <source>
        <dbReference type="Proteomes" id="UP001284601"/>
    </source>
</evidence>
<keyword evidence="1" id="KW-0805">Transcription regulation</keyword>
<dbReference type="SUPFAM" id="SSF46689">
    <property type="entry name" value="Homeodomain-like"/>
    <property type="match status" value="1"/>
</dbReference>
<dbReference type="InterPro" id="IPR001647">
    <property type="entry name" value="HTH_TetR"/>
</dbReference>
<evidence type="ECO:0000256" key="1">
    <source>
        <dbReference type="ARBA" id="ARBA00023015"/>
    </source>
</evidence>
<dbReference type="Gene3D" id="1.10.357.10">
    <property type="entry name" value="Tetracycline Repressor, domain 2"/>
    <property type="match status" value="1"/>
</dbReference>
<gene>
    <name evidence="6" type="ORF">R7226_16470</name>
</gene>
<dbReference type="EMBL" id="JAWSTH010000043">
    <property type="protein sequence ID" value="MDW5595945.1"/>
    <property type="molecule type" value="Genomic_DNA"/>
</dbReference>
<dbReference type="Proteomes" id="UP001284601">
    <property type="component" value="Unassembled WGS sequence"/>
</dbReference>
<protein>
    <submittedName>
        <fullName evidence="6">Helix-turn-helix domain-containing protein</fullName>
    </submittedName>
</protein>
<keyword evidence="7" id="KW-1185">Reference proteome</keyword>
<keyword evidence="2 4" id="KW-0238">DNA-binding</keyword>
<accession>A0ABU4HRL9</accession>
<feature type="domain" description="HTH tetR-type" evidence="5">
    <location>
        <begin position="15"/>
        <end position="75"/>
    </location>
</feature>
<proteinExistence type="predicted"/>
<dbReference type="Pfam" id="PF02909">
    <property type="entry name" value="TetR_C_1"/>
    <property type="match status" value="1"/>
</dbReference>